<dbReference type="GO" id="GO:0016787">
    <property type="term" value="F:hydrolase activity"/>
    <property type="evidence" value="ECO:0007669"/>
    <property type="project" value="UniProtKB-KW"/>
</dbReference>
<dbReference type="RefSeq" id="WP_341428331.1">
    <property type="nucleotide sequence ID" value="NZ_JBBUTG010000022.1"/>
</dbReference>
<keyword evidence="2" id="KW-0378">Hydrolase</keyword>
<accession>A0ABU9BZB1</accession>
<comment type="caution">
    <text evidence="2">The sequence shown here is derived from an EMBL/GenBank/DDBJ whole genome shotgun (WGS) entry which is preliminary data.</text>
</comment>
<evidence type="ECO:0000313" key="2">
    <source>
        <dbReference type="EMBL" id="MEK8033905.1"/>
    </source>
</evidence>
<keyword evidence="3" id="KW-1185">Reference proteome</keyword>
<name>A0ABU9BZB1_9BURK</name>
<evidence type="ECO:0000259" key="1">
    <source>
        <dbReference type="Pfam" id="PF00144"/>
    </source>
</evidence>
<dbReference type="SUPFAM" id="SSF56601">
    <property type="entry name" value="beta-lactamase/transpeptidase-like"/>
    <property type="match status" value="1"/>
</dbReference>
<dbReference type="PANTHER" id="PTHR43283">
    <property type="entry name" value="BETA-LACTAMASE-RELATED"/>
    <property type="match status" value="1"/>
</dbReference>
<dbReference type="InterPro" id="IPR050789">
    <property type="entry name" value="Diverse_Enzym_Activities"/>
</dbReference>
<feature type="domain" description="Beta-lactamase-related" evidence="1">
    <location>
        <begin position="4"/>
        <end position="209"/>
    </location>
</feature>
<reference evidence="2 3" key="1">
    <citation type="submission" date="2024-04" db="EMBL/GenBank/DDBJ databases">
        <title>Novel species of the genus Ideonella isolated from streams.</title>
        <authorList>
            <person name="Lu H."/>
        </authorList>
    </citation>
    <scope>NUCLEOTIDE SEQUENCE [LARGE SCALE GENOMIC DNA]</scope>
    <source>
        <strain evidence="2 3">DXS29W</strain>
    </source>
</reference>
<proteinExistence type="predicted"/>
<sequence>MASRVTALLAREGFAGEVLVADRERVQVNEVAGGVPQRSTWRWASVSKQVAAALTMRQVQAGLVKLDEPVMGRLPAATAHPRITWRHLLMHTTGLEDIEVSDWPADPVGACLGKARQPPGERFEYRNCDTVLVARLLQQVTGRPYAQLLHEELTAAVGPHRVSIASSPPELAAYGAAGALTGTALDLLAFDRALLARRWLQAEYTQVMWTGEPALGYVALGAWAFEAPIRGCTQPVALVERRGAVRGVQVRNIMAPTLGKIVIVFTLAEDFEFGEVWQGQGFTHDLLSAALCG</sequence>
<dbReference type="InterPro" id="IPR012338">
    <property type="entry name" value="Beta-lactam/transpept-like"/>
</dbReference>
<dbReference type="Proteomes" id="UP001371218">
    <property type="component" value="Unassembled WGS sequence"/>
</dbReference>
<dbReference type="Gene3D" id="3.40.710.10">
    <property type="entry name" value="DD-peptidase/beta-lactamase superfamily"/>
    <property type="match status" value="1"/>
</dbReference>
<dbReference type="EMBL" id="JBBUTG010000022">
    <property type="protein sequence ID" value="MEK8033905.1"/>
    <property type="molecule type" value="Genomic_DNA"/>
</dbReference>
<dbReference type="InterPro" id="IPR001466">
    <property type="entry name" value="Beta-lactam-related"/>
</dbReference>
<organism evidence="2 3">
    <name type="scientific">Ideonella lacteola</name>
    <dbReference type="NCBI Taxonomy" id="2984193"/>
    <lineage>
        <taxon>Bacteria</taxon>
        <taxon>Pseudomonadati</taxon>
        <taxon>Pseudomonadota</taxon>
        <taxon>Betaproteobacteria</taxon>
        <taxon>Burkholderiales</taxon>
        <taxon>Sphaerotilaceae</taxon>
        <taxon>Ideonella</taxon>
    </lineage>
</organism>
<protein>
    <submittedName>
        <fullName evidence="2">Serine hydrolase</fullName>
    </submittedName>
</protein>
<dbReference type="Pfam" id="PF00144">
    <property type="entry name" value="Beta-lactamase"/>
    <property type="match status" value="1"/>
</dbReference>
<gene>
    <name evidence="2" type="ORF">AACH06_24025</name>
</gene>
<evidence type="ECO:0000313" key="3">
    <source>
        <dbReference type="Proteomes" id="UP001371218"/>
    </source>
</evidence>